<dbReference type="Pfam" id="PF08799">
    <property type="entry name" value="PRP4"/>
    <property type="match status" value="1"/>
</dbReference>
<dbReference type="eggNOG" id="KOG0272">
    <property type="taxonomic scope" value="Eukaryota"/>
</dbReference>
<keyword evidence="7" id="KW-1185">Reference proteome</keyword>
<dbReference type="PANTHER" id="PTHR19846:SF0">
    <property type="entry name" value="PRE-MRNA PROCESSING FACTOR 4"/>
    <property type="match status" value="1"/>
</dbReference>
<evidence type="ECO:0000259" key="5">
    <source>
        <dbReference type="SMART" id="SM00500"/>
    </source>
</evidence>
<dbReference type="Gene3D" id="2.130.10.10">
    <property type="entry name" value="YVTN repeat-like/Quinoprotein amine dehydrogenase"/>
    <property type="match status" value="2"/>
</dbReference>
<dbReference type="FunFam" id="2.130.10.10:FF:000443">
    <property type="entry name" value="U4/U6 small nuclear ribonucleoprotein Prp4"/>
    <property type="match status" value="1"/>
</dbReference>
<dbReference type="EMBL" id="CAEY01000377">
    <property type="status" value="NOT_ANNOTATED_CDS"/>
    <property type="molecule type" value="Genomic_DNA"/>
</dbReference>
<dbReference type="InterPro" id="IPR020472">
    <property type="entry name" value="WD40_PAC1"/>
</dbReference>
<reference evidence="7" key="1">
    <citation type="submission" date="2011-08" db="EMBL/GenBank/DDBJ databases">
        <authorList>
            <person name="Rombauts S."/>
        </authorList>
    </citation>
    <scope>NUCLEOTIDE SEQUENCE</scope>
    <source>
        <strain evidence="7">London</strain>
    </source>
</reference>
<feature type="domain" description="Pre-mRNA processing factor 4 (PRP4)-like" evidence="5">
    <location>
        <begin position="39"/>
        <end position="91"/>
    </location>
</feature>
<dbReference type="SUPFAM" id="SSF50978">
    <property type="entry name" value="WD40 repeat-like"/>
    <property type="match status" value="1"/>
</dbReference>
<keyword evidence="1 3" id="KW-0853">WD repeat</keyword>
<accession>T1KQK9</accession>
<dbReference type="SMART" id="SM00500">
    <property type="entry name" value="SFM"/>
    <property type="match status" value="1"/>
</dbReference>
<dbReference type="InterPro" id="IPR015943">
    <property type="entry name" value="WD40/YVTN_repeat-like_dom_sf"/>
</dbReference>
<keyword evidence="2" id="KW-0677">Repeat</keyword>
<proteinExistence type="predicted"/>
<gene>
    <name evidence="6" type="primary">107366457</name>
</gene>
<evidence type="ECO:0000256" key="2">
    <source>
        <dbReference type="ARBA" id="ARBA00022737"/>
    </source>
</evidence>
<name>T1KQK9_TETUR</name>
<sequence>MSINVSTEYMEIEEDSASRRLVLEEFERRKKGRQIPVSVDDAEVKSQLRQLNQPICIFGEGPADRRERLRQLLTRLGEDAIKKTKDEEKVDEKERDPNTTWYHEGPNSLKAARIWLAEYSIVRARERLERARKTKSMPETTRNNLNQELYKKLHTFEIECSQVGDARPLSFCRFSPDSMMIATASWSGQCKLWSRVSLDLRKTFRGHNGRACSIVFHPKATISQSPTALNLASSGIDGSVCLWSMENEFSLRNLDGHQPHRVSRVSFHPSGRFLGTCCDDRSWRLWDLEVNEEILFQEGHSKGVYDIDFHPDGSLAATGGLDAFGRVWDLRTGRCIMFMEGHLKGITSVSISPNGYQVITGSMDNTVKIWNLRQRRCEYTIAAHNNIVSGVQFEKDQGRFIVSSSYDNSIKVWAHPNWTRIAELNGHDNKVMGIDIAADNHSILSCSFDRTFKLWSQSWQPKSSTQNKDN</sequence>
<organism evidence="6 7">
    <name type="scientific">Tetranychus urticae</name>
    <name type="common">Two-spotted spider mite</name>
    <dbReference type="NCBI Taxonomy" id="32264"/>
    <lineage>
        <taxon>Eukaryota</taxon>
        <taxon>Metazoa</taxon>
        <taxon>Ecdysozoa</taxon>
        <taxon>Arthropoda</taxon>
        <taxon>Chelicerata</taxon>
        <taxon>Arachnida</taxon>
        <taxon>Acari</taxon>
        <taxon>Acariformes</taxon>
        <taxon>Trombidiformes</taxon>
        <taxon>Prostigmata</taxon>
        <taxon>Eleutherengona</taxon>
        <taxon>Raphignathae</taxon>
        <taxon>Tetranychoidea</taxon>
        <taxon>Tetranychidae</taxon>
        <taxon>Tetranychus</taxon>
    </lineage>
</organism>
<dbReference type="KEGG" id="tut:107366457"/>
<dbReference type="PROSITE" id="PS00678">
    <property type="entry name" value="WD_REPEATS_1"/>
    <property type="match status" value="2"/>
</dbReference>
<dbReference type="PRINTS" id="PR00320">
    <property type="entry name" value="GPROTEINBRPT"/>
</dbReference>
<feature type="compositionally biased region" description="Basic and acidic residues" evidence="4">
    <location>
        <begin position="84"/>
        <end position="97"/>
    </location>
</feature>
<evidence type="ECO:0000256" key="1">
    <source>
        <dbReference type="ARBA" id="ARBA00022574"/>
    </source>
</evidence>
<dbReference type="STRING" id="32264.T1KQK9"/>
<protein>
    <recommendedName>
        <fullName evidence="5">Pre-mRNA processing factor 4 (PRP4)-like domain-containing protein</fullName>
    </recommendedName>
</protein>
<dbReference type="InterPro" id="IPR036285">
    <property type="entry name" value="PRP4-like_sf"/>
</dbReference>
<dbReference type="InterPro" id="IPR001680">
    <property type="entry name" value="WD40_rpt"/>
</dbReference>
<dbReference type="GO" id="GO:0030621">
    <property type="term" value="F:U4 snRNA binding"/>
    <property type="evidence" value="ECO:0007669"/>
    <property type="project" value="TreeGrafter"/>
</dbReference>
<feature type="repeat" description="WD" evidence="3">
    <location>
        <begin position="262"/>
        <end position="296"/>
    </location>
</feature>
<dbReference type="InterPro" id="IPR014906">
    <property type="entry name" value="PRP4-like"/>
</dbReference>
<dbReference type="AlphaFoldDB" id="T1KQK9"/>
<dbReference type="GO" id="GO:0046540">
    <property type="term" value="C:U4/U6 x U5 tri-snRNP complex"/>
    <property type="evidence" value="ECO:0007669"/>
    <property type="project" value="TreeGrafter"/>
</dbReference>
<dbReference type="EnsemblMetazoa" id="tetur18g00300.1">
    <property type="protein sequence ID" value="tetur18g00300.1"/>
    <property type="gene ID" value="tetur18g00300"/>
</dbReference>
<dbReference type="CDD" id="cd00200">
    <property type="entry name" value="WD40"/>
    <property type="match status" value="1"/>
</dbReference>
<evidence type="ECO:0000313" key="6">
    <source>
        <dbReference type="EnsemblMetazoa" id="tetur18g00300.1"/>
    </source>
</evidence>
<dbReference type="FunFam" id="2.130.10.10:FF:001211">
    <property type="entry name" value="CBN-PRP-4 protein"/>
    <property type="match status" value="1"/>
</dbReference>
<dbReference type="SMART" id="SM00320">
    <property type="entry name" value="WD40"/>
    <property type="match status" value="7"/>
</dbReference>
<feature type="region of interest" description="Disordered" evidence="4">
    <location>
        <begin position="84"/>
        <end position="104"/>
    </location>
</feature>
<dbReference type="Proteomes" id="UP000015104">
    <property type="component" value="Unassembled WGS sequence"/>
</dbReference>
<evidence type="ECO:0000256" key="3">
    <source>
        <dbReference type="PROSITE-ProRule" id="PRU00221"/>
    </source>
</evidence>
<dbReference type="Pfam" id="PF00400">
    <property type="entry name" value="WD40"/>
    <property type="match status" value="7"/>
</dbReference>
<dbReference type="PROSITE" id="PS50082">
    <property type="entry name" value="WD_REPEATS_2"/>
    <property type="match status" value="5"/>
</dbReference>
<dbReference type="SUPFAM" id="SSF158230">
    <property type="entry name" value="PRP4-like"/>
    <property type="match status" value="1"/>
</dbReference>
<dbReference type="GO" id="GO:0000398">
    <property type="term" value="P:mRNA splicing, via spliceosome"/>
    <property type="evidence" value="ECO:0007669"/>
    <property type="project" value="TreeGrafter"/>
</dbReference>
<dbReference type="InterPro" id="IPR036322">
    <property type="entry name" value="WD40_repeat_dom_sf"/>
</dbReference>
<feature type="repeat" description="WD" evidence="3">
    <location>
        <begin position="424"/>
        <end position="456"/>
    </location>
</feature>
<dbReference type="OrthoDB" id="540662at2759"/>
<dbReference type="GO" id="GO:0017070">
    <property type="term" value="F:U6 snRNA binding"/>
    <property type="evidence" value="ECO:0007669"/>
    <property type="project" value="TreeGrafter"/>
</dbReference>
<evidence type="ECO:0000256" key="4">
    <source>
        <dbReference type="SAM" id="MobiDB-lite"/>
    </source>
</evidence>
<dbReference type="PROSITE" id="PS50294">
    <property type="entry name" value="WD_REPEATS_REGION"/>
    <property type="match status" value="4"/>
</dbReference>
<dbReference type="Gene3D" id="4.10.280.110">
    <property type="entry name" value="Pre-mRNA processing factor 4 domain"/>
    <property type="match status" value="1"/>
</dbReference>
<dbReference type="OMA" id="LNEPICY"/>
<evidence type="ECO:0000313" key="7">
    <source>
        <dbReference type="Proteomes" id="UP000015104"/>
    </source>
</evidence>
<feature type="repeat" description="WD" evidence="3">
    <location>
        <begin position="297"/>
        <end position="338"/>
    </location>
</feature>
<dbReference type="InterPro" id="IPR019775">
    <property type="entry name" value="WD40_repeat_CS"/>
</dbReference>
<dbReference type="HOGENOM" id="CLU_000288_57_20_1"/>
<reference evidence="6" key="2">
    <citation type="submission" date="2015-06" db="UniProtKB">
        <authorList>
            <consortium name="EnsemblMetazoa"/>
        </authorList>
    </citation>
    <scope>IDENTIFICATION</scope>
</reference>
<feature type="repeat" description="WD" evidence="3">
    <location>
        <begin position="381"/>
        <end position="413"/>
    </location>
</feature>
<dbReference type="PANTHER" id="PTHR19846">
    <property type="entry name" value="WD40 REPEAT PROTEIN"/>
    <property type="match status" value="1"/>
</dbReference>
<feature type="repeat" description="WD" evidence="3">
    <location>
        <begin position="339"/>
        <end position="380"/>
    </location>
</feature>